<keyword evidence="2" id="KW-0614">Plasmid</keyword>
<geneLocation type="plasmid" evidence="2">
    <name>pA1706-FIIK</name>
</geneLocation>
<reference evidence="2" key="1">
    <citation type="submission" date="2019-12" db="EMBL/GenBank/DDBJ databases">
        <authorList>
            <person name="Zhou D."/>
        </authorList>
    </citation>
    <scope>NUCLEOTIDE SEQUENCE</scope>
    <source>
        <strain evidence="2">A1706</strain>
        <plasmid evidence="2">pA1706-FIIK</plasmid>
    </source>
</reference>
<dbReference type="EMBL" id="MN821373">
    <property type="protein sequence ID" value="QLG01967.1"/>
    <property type="molecule type" value="Genomic_DNA"/>
</dbReference>
<dbReference type="AlphaFoldDB" id="A0A7D5KZ37"/>
<dbReference type="Pfam" id="PF13700">
    <property type="entry name" value="DUF4158"/>
    <property type="match status" value="1"/>
</dbReference>
<organism evidence="2">
    <name type="scientific">Klebsiella pneumoniae</name>
    <dbReference type="NCBI Taxonomy" id="573"/>
    <lineage>
        <taxon>Bacteria</taxon>
        <taxon>Pseudomonadati</taxon>
        <taxon>Pseudomonadota</taxon>
        <taxon>Gammaproteobacteria</taxon>
        <taxon>Enterobacterales</taxon>
        <taxon>Enterobacteriaceae</taxon>
        <taxon>Klebsiella/Raoultella group</taxon>
        <taxon>Klebsiella</taxon>
        <taxon>Klebsiella pneumoniae complex</taxon>
    </lineage>
</organism>
<name>A0A7D5KZ37_KLEPN</name>
<proteinExistence type="predicted"/>
<accession>A0A7D5KZ37</accession>
<dbReference type="InterPro" id="IPR025296">
    <property type="entry name" value="DUF4158"/>
</dbReference>
<evidence type="ECO:0000259" key="1">
    <source>
        <dbReference type="Pfam" id="PF13700"/>
    </source>
</evidence>
<sequence length="334" mass="38068">MNHIPSGVRHFTARQLGIRDITVLAEYGQRENTRREHAALIRQHYQYREFAWPWTFRLTRLLYTRSWISNERPGLLFDLATGWLMQHRIILPGATTLTRLISEVREKATLRLWNKLALIPSAEQRSQLEMLLGPTDCSRLSLLESLKKGPVTISGPAFNEAIERWKTLNDFGLHAENLSTLPAVRLKNLARYAGMTSVFNIARMSPQKRMAVLVAFVLAWETLALDDALDVLDAMLAVIIRDARKIGQKKRLRSLKDLDKSALALASACSYLLKEETPDESIRAEVFSYIQGKSWLKSSRLSVKLPGPQTIIFMKKWWSSTGAFVVSCPSAEYR</sequence>
<feature type="domain" description="DUF4158" evidence="1">
    <location>
        <begin position="3"/>
        <end position="104"/>
    </location>
</feature>
<protein>
    <submittedName>
        <fullName evidence="2">Transposase</fullName>
    </submittedName>
</protein>
<evidence type="ECO:0000313" key="2">
    <source>
        <dbReference type="EMBL" id="QLG01967.1"/>
    </source>
</evidence>